<dbReference type="EMBL" id="QPJJ01000005">
    <property type="protein sequence ID" value="RCW71936.1"/>
    <property type="molecule type" value="Genomic_DNA"/>
</dbReference>
<dbReference type="Gene3D" id="3.40.309.10">
    <property type="entry name" value="Aldehyde Dehydrogenase, Chain A, domain 2"/>
    <property type="match status" value="1"/>
</dbReference>
<dbReference type="OrthoDB" id="9804734at2"/>
<comment type="caution">
    <text evidence="4">The sequence shown here is derived from an EMBL/GenBank/DDBJ whole genome shotgun (WGS) entry which is preliminary data.</text>
</comment>
<dbReference type="InterPro" id="IPR016161">
    <property type="entry name" value="Ald_DH/histidinol_DH"/>
</dbReference>
<dbReference type="InterPro" id="IPR015590">
    <property type="entry name" value="Aldehyde_DH_dom"/>
</dbReference>
<keyword evidence="1" id="KW-0560">Oxidoreductase</keyword>
<evidence type="ECO:0000256" key="2">
    <source>
        <dbReference type="ARBA" id="ARBA00023027"/>
    </source>
</evidence>
<dbReference type="InterPro" id="IPR012408">
    <property type="entry name" value="Acetald_propionald_DH-rel"/>
</dbReference>
<dbReference type="SUPFAM" id="SSF53720">
    <property type="entry name" value="ALDH-like"/>
    <property type="match status" value="1"/>
</dbReference>
<keyword evidence="5" id="KW-1185">Reference proteome</keyword>
<proteinExistence type="predicted"/>
<keyword evidence="2" id="KW-0520">NAD</keyword>
<feature type="domain" description="Aldehyde dehydrogenase" evidence="3">
    <location>
        <begin position="65"/>
        <end position="463"/>
    </location>
</feature>
<dbReference type="NCBIfam" id="NF011927">
    <property type="entry name" value="PRK15398.1"/>
    <property type="match status" value="1"/>
</dbReference>
<dbReference type="PIRSF" id="PIRSF036410">
    <property type="entry name" value="EutE_PduP"/>
    <property type="match status" value="1"/>
</dbReference>
<dbReference type="Pfam" id="PF00171">
    <property type="entry name" value="Aldedh"/>
    <property type="match status" value="1"/>
</dbReference>
<organism evidence="4 5">
    <name type="scientific">Saliterribacillus persicus</name>
    <dbReference type="NCBI Taxonomy" id="930114"/>
    <lineage>
        <taxon>Bacteria</taxon>
        <taxon>Bacillati</taxon>
        <taxon>Bacillota</taxon>
        <taxon>Bacilli</taxon>
        <taxon>Bacillales</taxon>
        <taxon>Bacillaceae</taxon>
        <taxon>Saliterribacillus</taxon>
    </lineage>
</organism>
<dbReference type="InterPro" id="IPR016163">
    <property type="entry name" value="Ald_DH_C"/>
</dbReference>
<dbReference type="PANTHER" id="PTHR11699">
    <property type="entry name" value="ALDEHYDE DEHYDROGENASE-RELATED"/>
    <property type="match status" value="1"/>
</dbReference>
<name>A0A368XXS3_9BACI</name>
<sequence length="510" mass="54868">MELNEKDLQVIIDSVLKNVEAAIGNSSTTEKNSSTDPLKMKVLSGNQENGLSNFSNQALPSGVFDQVNDAIEAAYIAQRKWIKDYSKNDRDKIIDKMRTAVIDQAEFFAEMVLKETKLGNFQDKVAKLKLTTEKTPGAEILQTETFSGDDGLTYIEQTPFGVIGAVTPVTNPVDTIINNGIGMLAAGNSVIFNVHPSSKASCTKMVALLNDTITNAGGPKNLLTMVANPTLETVEQIANHKKIKLLVGTGGPGMVKSLLQSGKKAIGAGAGNPPVIVDETASIEKAAAAIIEGASFDNNILCIAEKEVFVVDDVADDLIFELLNQGAYMLDKNQLANAMKLTLKENKDNIPGGCTYQARDYLVNKEWVGKDASLILEKIGVNATNVKLLLCDVDENHPYVQLEQLMPLLPIVRVKNIDEAIEQAVKCEHGNRHTAVIHSNHVENITRFAKEVETTIFVANGSSLAGVGYHGEGFATMTIAGPTGEGVTSARSFTRQRRTAITNGGLNIIG</sequence>
<evidence type="ECO:0000313" key="5">
    <source>
        <dbReference type="Proteomes" id="UP000252585"/>
    </source>
</evidence>
<dbReference type="Proteomes" id="UP000252585">
    <property type="component" value="Unassembled WGS sequence"/>
</dbReference>
<dbReference type="AlphaFoldDB" id="A0A368XXS3"/>
<protein>
    <submittedName>
        <fullName evidence="4">Propionaldehyde dehydrogenase</fullName>
    </submittedName>
</protein>
<evidence type="ECO:0000256" key="1">
    <source>
        <dbReference type="ARBA" id="ARBA00023002"/>
    </source>
</evidence>
<dbReference type="RefSeq" id="WP_114352493.1">
    <property type="nucleotide sequence ID" value="NZ_QPJJ01000005.1"/>
</dbReference>
<accession>A0A368XXS3</accession>
<gene>
    <name evidence="4" type="ORF">DFR57_105120</name>
</gene>
<dbReference type="Gene3D" id="3.40.605.10">
    <property type="entry name" value="Aldehyde Dehydrogenase, Chain A, domain 1"/>
    <property type="match status" value="1"/>
</dbReference>
<evidence type="ECO:0000313" key="4">
    <source>
        <dbReference type="EMBL" id="RCW71936.1"/>
    </source>
</evidence>
<reference evidence="4 5" key="1">
    <citation type="submission" date="2018-07" db="EMBL/GenBank/DDBJ databases">
        <title>Genomic Encyclopedia of Type Strains, Phase IV (KMG-IV): sequencing the most valuable type-strain genomes for metagenomic binning, comparative biology and taxonomic classification.</title>
        <authorList>
            <person name="Goeker M."/>
        </authorList>
    </citation>
    <scope>NUCLEOTIDE SEQUENCE [LARGE SCALE GENOMIC DNA]</scope>
    <source>
        <strain evidence="4 5">DSM 27696</strain>
    </source>
</reference>
<dbReference type="GO" id="GO:0008774">
    <property type="term" value="F:acetaldehyde dehydrogenase (acetylating) activity"/>
    <property type="evidence" value="ECO:0007669"/>
    <property type="project" value="InterPro"/>
</dbReference>
<evidence type="ECO:0000259" key="3">
    <source>
        <dbReference type="Pfam" id="PF00171"/>
    </source>
</evidence>
<dbReference type="InterPro" id="IPR016162">
    <property type="entry name" value="Ald_DH_N"/>
</dbReference>